<dbReference type="SUPFAM" id="SSF57667">
    <property type="entry name" value="beta-beta-alpha zinc fingers"/>
    <property type="match status" value="4"/>
</dbReference>
<feature type="domain" description="C2H2-type" evidence="7">
    <location>
        <begin position="661"/>
        <end position="689"/>
    </location>
</feature>
<dbReference type="InterPro" id="IPR012934">
    <property type="entry name" value="Znf_AD"/>
</dbReference>
<dbReference type="GO" id="GO:0008270">
    <property type="term" value="F:zinc ion binding"/>
    <property type="evidence" value="ECO:0007669"/>
    <property type="project" value="UniProtKB-UniRule"/>
</dbReference>
<feature type="domain" description="C2H2-type" evidence="7">
    <location>
        <begin position="776"/>
        <end position="804"/>
    </location>
</feature>
<evidence type="ECO:0000256" key="6">
    <source>
        <dbReference type="PROSITE-ProRule" id="PRU01263"/>
    </source>
</evidence>
<evidence type="ECO:0000256" key="4">
    <source>
        <dbReference type="ARBA" id="ARBA00022833"/>
    </source>
</evidence>
<dbReference type="SMART" id="SM00355">
    <property type="entry name" value="ZnF_C2H2"/>
    <property type="match status" value="16"/>
</dbReference>
<dbReference type="GO" id="GO:0005634">
    <property type="term" value="C:nucleus"/>
    <property type="evidence" value="ECO:0007669"/>
    <property type="project" value="UniProtKB-ARBA"/>
</dbReference>
<feature type="domain" description="C2H2-type" evidence="7">
    <location>
        <begin position="555"/>
        <end position="585"/>
    </location>
</feature>
<comment type="caution">
    <text evidence="9">The sequence shown here is derived from an EMBL/GenBank/DDBJ whole genome shotgun (WGS) entry which is preliminary data.</text>
</comment>
<accession>A0ABD1DNI6</accession>
<keyword evidence="4 6" id="KW-0862">Zinc</keyword>
<evidence type="ECO:0000313" key="9">
    <source>
        <dbReference type="EMBL" id="KAL1400760.1"/>
    </source>
</evidence>
<feature type="binding site" evidence="6">
    <location>
        <position position="58"/>
    </location>
    <ligand>
        <name>Zn(2+)</name>
        <dbReference type="ChEBI" id="CHEBI:29105"/>
    </ligand>
</feature>
<evidence type="ECO:0000256" key="2">
    <source>
        <dbReference type="ARBA" id="ARBA00022737"/>
    </source>
</evidence>
<evidence type="ECO:0008006" key="11">
    <source>
        <dbReference type="Google" id="ProtNLM"/>
    </source>
</evidence>
<protein>
    <recommendedName>
        <fullName evidence="11">Zinc finger protein</fullName>
    </recommendedName>
</protein>
<feature type="binding site" evidence="6">
    <location>
        <position position="55"/>
    </location>
    <ligand>
        <name>Zn(2+)</name>
        <dbReference type="ChEBI" id="CHEBI:29105"/>
    </ligand>
</feature>
<evidence type="ECO:0000256" key="1">
    <source>
        <dbReference type="ARBA" id="ARBA00022723"/>
    </source>
</evidence>
<feature type="domain" description="C2H2-type" evidence="7">
    <location>
        <begin position="593"/>
        <end position="623"/>
    </location>
</feature>
<evidence type="ECO:0000259" key="8">
    <source>
        <dbReference type="PROSITE" id="PS51915"/>
    </source>
</evidence>
<dbReference type="PROSITE" id="PS51915">
    <property type="entry name" value="ZAD"/>
    <property type="match status" value="1"/>
</dbReference>
<gene>
    <name evidence="9" type="ORF">pipiens_007162</name>
</gene>
<dbReference type="InterPro" id="IPR036236">
    <property type="entry name" value="Znf_C2H2_sf"/>
</dbReference>
<dbReference type="FunFam" id="3.30.160.60:FF:000446">
    <property type="entry name" value="Zinc finger protein"/>
    <property type="match status" value="1"/>
</dbReference>
<proteinExistence type="predicted"/>
<evidence type="ECO:0000256" key="3">
    <source>
        <dbReference type="ARBA" id="ARBA00022771"/>
    </source>
</evidence>
<sequence length="839" mass="97008">MEPTSRCRICQVPEDPSVPLRSIYSSDESVEIVKMMEELNGDQLIVDELRSSEICAMCLEKVHIGYAIQRQIREAEATPGTSSTELVLPSGTVVKVEDVYIEEEEEDDGYEYEFLEDEYLEEDQAEPVQRVVRGRFFMMPKEEVVRGVVEHVEGYREVQVEGDRCCGCSFVGMNRKELLQHSDKAHVIDSVGSGNYCPICFGKFAREETLTRHIDECRSRSIFVCGRCNRYFNRRGKIERHLAGCRAEEVAVPGEEAEESDTMEIEFETGSEWEEEEFKPVEDKLRRKVAPKLRNVVDVRFSEGLRIDNLQESQIVTRITFQTFQYVKLHGERCCGCDFFCEKREDLFRHTREAHEAVDGLESLLKCSICCVEFEDNRKLQQHINFNTSKELLICTICDEAFSGTGHLLYHQETSLSHKDLCVAQKAPILELKDKSIREELARLSSNDKDPTRHRNNNRSITRHRHLSLPEPCFITDIDDFPNYQIITVSGERCCGCGQFFQTFKELVEHGRREHLLEHPEATGGYQCDICFSRFMYDRGLILHQSTRRSLDKMYHCTICNLVFSKQYSITKHLQSAPNHNLEQTPKPTPNQFHCCFPKCAPTFPSEDLLLEHCITEHAGKRRENESERTNEANVCAGCLKSFENTTTLVWHRTMRFTKRYTCRFCPLEFTRWPAFRDHENQVHLGKSIHFPCETCGKLFRTAHSLKAHALIHSEARSEVCDECGAAFRNKGVLKRHKRAVHAAEFRFDCGDCGKKFPTREQMQAHSRVHTGVKPYPCRFCERAFKHFTDRKRHEMSTHTGERPYKCAHCSAAYIRNRELVIHLQKHNGEGKGGDVEGQ</sequence>
<feature type="domain" description="ZAD" evidence="8">
    <location>
        <begin position="5"/>
        <end position="82"/>
    </location>
</feature>
<dbReference type="PANTHER" id="PTHR24379">
    <property type="entry name" value="KRAB AND ZINC FINGER DOMAIN-CONTAINING"/>
    <property type="match status" value="1"/>
</dbReference>
<feature type="domain" description="C2H2-type" evidence="7">
    <location>
        <begin position="748"/>
        <end position="775"/>
    </location>
</feature>
<dbReference type="Proteomes" id="UP001562425">
    <property type="component" value="Unassembled WGS sequence"/>
</dbReference>
<reference evidence="9 10" key="1">
    <citation type="submission" date="2024-05" db="EMBL/GenBank/DDBJ databases">
        <title>Culex pipiens pipiens assembly and annotation.</title>
        <authorList>
            <person name="Alout H."/>
            <person name="Durand T."/>
        </authorList>
    </citation>
    <scope>NUCLEOTIDE SEQUENCE [LARGE SCALE GENOMIC DNA]</scope>
    <source>
        <strain evidence="9">HA-2024</strain>
        <tissue evidence="9">Whole body</tissue>
    </source>
</reference>
<feature type="domain" description="C2H2-type" evidence="7">
    <location>
        <begin position="691"/>
        <end position="718"/>
    </location>
</feature>
<dbReference type="SMART" id="SM00868">
    <property type="entry name" value="zf-AD"/>
    <property type="match status" value="1"/>
</dbReference>
<feature type="binding site" evidence="6">
    <location>
        <position position="7"/>
    </location>
    <ligand>
        <name>Zn(2+)</name>
        <dbReference type="ChEBI" id="CHEBI:29105"/>
    </ligand>
</feature>
<feature type="binding site" evidence="6">
    <location>
        <position position="10"/>
    </location>
    <ligand>
        <name>Zn(2+)</name>
        <dbReference type="ChEBI" id="CHEBI:29105"/>
    </ligand>
</feature>
<dbReference type="Pfam" id="PF00096">
    <property type="entry name" value="zf-C2H2"/>
    <property type="match status" value="3"/>
</dbReference>
<feature type="domain" description="C2H2-type" evidence="7">
    <location>
        <begin position="492"/>
        <end position="520"/>
    </location>
</feature>
<keyword evidence="10" id="KW-1185">Reference proteome</keyword>
<evidence type="ECO:0000256" key="5">
    <source>
        <dbReference type="PROSITE-ProRule" id="PRU00042"/>
    </source>
</evidence>
<evidence type="ECO:0000259" key="7">
    <source>
        <dbReference type="PROSITE" id="PS50157"/>
    </source>
</evidence>
<keyword evidence="3 5" id="KW-0863">Zinc-finger</keyword>
<name>A0ABD1DNI6_CULPP</name>
<organism evidence="9 10">
    <name type="scientific">Culex pipiens pipiens</name>
    <name type="common">Northern house mosquito</name>
    <dbReference type="NCBI Taxonomy" id="38569"/>
    <lineage>
        <taxon>Eukaryota</taxon>
        <taxon>Metazoa</taxon>
        <taxon>Ecdysozoa</taxon>
        <taxon>Arthropoda</taxon>
        <taxon>Hexapoda</taxon>
        <taxon>Insecta</taxon>
        <taxon>Pterygota</taxon>
        <taxon>Neoptera</taxon>
        <taxon>Endopterygota</taxon>
        <taxon>Diptera</taxon>
        <taxon>Nematocera</taxon>
        <taxon>Culicoidea</taxon>
        <taxon>Culicidae</taxon>
        <taxon>Culicinae</taxon>
        <taxon>Culicini</taxon>
        <taxon>Culex</taxon>
        <taxon>Culex</taxon>
    </lineage>
</organism>
<evidence type="ECO:0000313" key="10">
    <source>
        <dbReference type="Proteomes" id="UP001562425"/>
    </source>
</evidence>
<dbReference type="EMBL" id="JBEHCU010005141">
    <property type="protein sequence ID" value="KAL1400760.1"/>
    <property type="molecule type" value="Genomic_DNA"/>
</dbReference>
<dbReference type="PROSITE" id="PS00028">
    <property type="entry name" value="ZINC_FINGER_C2H2_1"/>
    <property type="match status" value="7"/>
</dbReference>
<dbReference type="InterPro" id="IPR013087">
    <property type="entry name" value="Znf_C2H2_type"/>
</dbReference>
<dbReference type="PROSITE" id="PS50157">
    <property type="entry name" value="ZINC_FINGER_C2H2_2"/>
    <property type="match status" value="9"/>
</dbReference>
<keyword evidence="2" id="KW-0677">Repeat</keyword>
<keyword evidence="1 6" id="KW-0479">Metal-binding</keyword>
<dbReference type="SUPFAM" id="SSF57716">
    <property type="entry name" value="Glucocorticoid receptor-like (DNA-binding domain)"/>
    <property type="match status" value="1"/>
</dbReference>
<feature type="domain" description="C2H2-type" evidence="7">
    <location>
        <begin position="805"/>
        <end position="832"/>
    </location>
</feature>
<dbReference type="AlphaFoldDB" id="A0ABD1DNI6"/>
<dbReference type="PANTHER" id="PTHR24379:SF123">
    <property type="entry name" value="ZINC FINGER AND BTB DOMAIN CONTAINING 17"/>
    <property type="match status" value="1"/>
</dbReference>
<feature type="domain" description="C2H2-type" evidence="7">
    <location>
        <begin position="719"/>
        <end position="747"/>
    </location>
</feature>
<dbReference type="Gene3D" id="3.30.160.60">
    <property type="entry name" value="Classic Zinc Finger"/>
    <property type="match status" value="8"/>
</dbReference>